<evidence type="ECO:0000259" key="10">
    <source>
        <dbReference type="Pfam" id="PF00593"/>
    </source>
</evidence>
<dbReference type="NCBIfam" id="TIGR04057">
    <property type="entry name" value="SusC_RagA_signa"/>
    <property type="match status" value="1"/>
</dbReference>
<evidence type="ECO:0000256" key="1">
    <source>
        <dbReference type="ARBA" id="ARBA00004571"/>
    </source>
</evidence>
<evidence type="ECO:0000256" key="4">
    <source>
        <dbReference type="ARBA" id="ARBA00022692"/>
    </source>
</evidence>
<reference evidence="12 13" key="1">
    <citation type="submission" date="2018-02" db="EMBL/GenBank/DDBJ databases">
        <title>Genomic Encyclopedia of Archaeal and Bacterial Type Strains, Phase II (KMG-II): from individual species to whole genera.</title>
        <authorList>
            <person name="Goeker M."/>
        </authorList>
    </citation>
    <scope>NUCLEOTIDE SEQUENCE [LARGE SCALE GENOMIC DNA]</scope>
    <source>
        <strain evidence="12 13">DSM 29526</strain>
    </source>
</reference>
<evidence type="ECO:0000313" key="12">
    <source>
        <dbReference type="EMBL" id="PPK85890.1"/>
    </source>
</evidence>
<feature type="domain" description="TonB-dependent receptor-like beta-barrel" evidence="10">
    <location>
        <begin position="443"/>
        <end position="1004"/>
    </location>
</feature>
<dbReference type="InterPro" id="IPR023996">
    <property type="entry name" value="TonB-dep_OMP_SusC/RagA"/>
</dbReference>
<dbReference type="PROSITE" id="PS52016">
    <property type="entry name" value="TONB_DEPENDENT_REC_3"/>
    <property type="match status" value="1"/>
</dbReference>
<sequence length="1044" mass="113574">MKLERYQPAACQKVVLFLLFLLATTTGWSQRTITGTVQDAETNEPLIGASVTIEGQSGLGTVTDLDGSFSLEVPEETESIDVSYTGYTTESVPITGRSEVTVNLTNGALLNEVVVIGYGTQKKADVTGAIASFDAENLDERPIARVDQALVGQMAGVRVQQTSGLPGAGFSIQIRGTGSIGANNEPLYVVDGFPLETAGQNSGGGFGQGNPLDNISPNDIASIEVLKDAAAAAIYGSRASNGVVLITTKKGGQGGAQISLNTSYGWNKTAKKLDVLSAEEWIDRASEVIDYNWVNSGEGRTADQTAAEREAIIGGFNNNLIKDPRWDQPGYPGLQFVDWQDELFRTGAVQNHTLSARGGNDIVRYYVSGDYLDSEGIAIGVGYKQYSARANLEVSASDRLTLGLNVSPSYSIANDPGVEGKDQQMHIAAGMAPVVDDSVGLNYNTGEFGLYNWGTSRSSPVRVVENSIGESKIFRTISTLFAEYRLLDGVRLRSSFNLDNADQTQKRYTPSFVTRNRTAGGDFSGYRRQTFVNENTVSLDRTFGSIHNVSAVLGTSYNTSKFDNFAIRTAGGFNSEVITTLNAANINPNSTFTAETENTLISFFGRVQYNLNDRYLITGSLRRDGSSRFGPETKWGTFPSMSLGWRISEEPFMQNISTINTLKLRGSWGISGNNGIGNYSHVSILGFDNYSFGGSLAAGQVPTNFANSSLSWETSETVNVGLDLGFFENRIYTSFDVYTKRNSDLLLSIPIPTAVGFGSALTNIGEVLNRGWEFELQTQNLTGEFRWSTNLNFSHNNNEVVQLGPENAPILGGAWDINHNILMVGEPMYSLYVVQQDGILSREDIEAGVALYGNQVEGDPRYVDADGDGVITPDDRVLSGHPNPDYVWGVTNTFRWKGFDLSVLVQGQWGGQIYSTFGRGLDRTGMGFVENTLGLHRDRWRSAEDPGAGERGKAYSSFGRIKNTDWLYPSDYWRVRNITLGYDLGSLINVRGISNARLYTNIENYFGGDQYDGGYNPEAVNSDGDDYGAFPLSKSIVFGLNLSF</sequence>
<dbReference type="EMBL" id="PTJC01000006">
    <property type="protein sequence ID" value="PPK85890.1"/>
    <property type="molecule type" value="Genomic_DNA"/>
</dbReference>
<dbReference type="Gene3D" id="2.170.130.10">
    <property type="entry name" value="TonB-dependent receptor, plug domain"/>
    <property type="match status" value="1"/>
</dbReference>
<protein>
    <submittedName>
        <fullName evidence="12">TonB-linked SusC/RagA family outer membrane protein</fullName>
    </submittedName>
</protein>
<comment type="similarity">
    <text evidence="8 9">Belongs to the TonB-dependent receptor family.</text>
</comment>
<keyword evidence="4 8" id="KW-0812">Transmembrane</keyword>
<dbReference type="InterPro" id="IPR012910">
    <property type="entry name" value="Plug_dom"/>
</dbReference>
<accession>A0A2S6I402</accession>
<keyword evidence="3 8" id="KW-1134">Transmembrane beta strand</keyword>
<dbReference type="Pfam" id="PF07715">
    <property type="entry name" value="Plug"/>
    <property type="match status" value="1"/>
</dbReference>
<comment type="caution">
    <text evidence="12">The sequence shown here is derived from an EMBL/GenBank/DDBJ whole genome shotgun (WGS) entry which is preliminary data.</text>
</comment>
<dbReference type="SUPFAM" id="SSF56935">
    <property type="entry name" value="Porins"/>
    <property type="match status" value="1"/>
</dbReference>
<organism evidence="12 13">
    <name type="scientific">Neolewinella xylanilytica</name>
    <dbReference type="NCBI Taxonomy" id="1514080"/>
    <lineage>
        <taxon>Bacteria</taxon>
        <taxon>Pseudomonadati</taxon>
        <taxon>Bacteroidota</taxon>
        <taxon>Saprospiria</taxon>
        <taxon>Saprospirales</taxon>
        <taxon>Lewinellaceae</taxon>
        <taxon>Neolewinella</taxon>
    </lineage>
</organism>
<dbReference type="InterPro" id="IPR036942">
    <property type="entry name" value="Beta-barrel_TonB_sf"/>
</dbReference>
<evidence type="ECO:0000256" key="7">
    <source>
        <dbReference type="ARBA" id="ARBA00023237"/>
    </source>
</evidence>
<keyword evidence="7 8" id="KW-0998">Cell outer membrane</keyword>
<dbReference type="Pfam" id="PF00593">
    <property type="entry name" value="TonB_dep_Rec_b-barrel"/>
    <property type="match status" value="1"/>
</dbReference>
<comment type="subcellular location">
    <subcellularLocation>
        <location evidence="1 8">Cell outer membrane</location>
        <topology evidence="1 8">Multi-pass membrane protein</topology>
    </subcellularLocation>
</comment>
<evidence type="ECO:0000313" key="13">
    <source>
        <dbReference type="Proteomes" id="UP000237662"/>
    </source>
</evidence>
<evidence type="ECO:0000256" key="9">
    <source>
        <dbReference type="RuleBase" id="RU003357"/>
    </source>
</evidence>
<dbReference type="OrthoDB" id="9768177at2"/>
<dbReference type="SUPFAM" id="SSF49464">
    <property type="entry name" value="Carboxypeptidase regulatory domain-like"/>
    <property type="match status" value="1"/>
</dbReference>
<keyword evidence="2 8" id="KW-0813">Transport</keyword>
<name>A0A2S6I402_9BACT</name>
<evidence type="ECO:0000256" key="2">
    <source>
        <dbReference type="ARBA" id="ARBA00022448"/>
    </source>
</evidence>
<dbReference type="InterPro" id="IPR037066">
    <property type="entry name" value="Plug_dom_sf"/>
</dbReference>
<keyword evidence="5 9" id="KW-0798">TonB box</keyword>
<evidence type="ECO:0000259" key="11">
    <source>
        <dbReference type="Pfam" id="PF07715"/>
    </source>
</evidence>
<dbReference type="Gene3D" id="2.60.40.1120">
    <property type="entry name" value="Carboxypeptidase-like, regulatory domain"/>
    <property type="match status" value="1"/>
</dbReference>
<dbReference type="NCBIfam" id="TIGR04056">
    <property type="entry name" value="OMP_RagA_SusC"/>
    <property type="match status" value="1"/>
</dbReference>
<gene>
    <name evidence="12" type="ORF">CLV84_2802</name>
</gene>
<dbReference type="InterPro" id="IPR023997">
    <property type="entry name" value="TonB-dep_OMP_SusC/RagA_CS"/>
</dbReference>
<dbReference type="InterPro" id="IPR000531">
    <property type="entry name" value="Beta-barrel_TonB"/>
</dbReference>
<proteinExistence type="inferred from homology"/>
<keyword evidence="6 8" id="KW-0472">Membrane</keyword>
<keyword evidence="13" id="KW-1185">Reference proteome</keyword>
<dbReference type="Pfam" id="PF13715">
    <property type="entry name" value="CarbopepD_reg_2"/>
    <property type="match status" value="1"/>
</dbReference>
<feature type="domain" description="TonB-dependent receptor plug" evidence="11">
    <location>
        <begin position="123"/>
        <end position="243"/>
    </location>
</feature>
<evidence type="ECO:0000256" key="5">
    <source>
        <dbReference type="ARBA" id="ARBA00023077"/>
    </source>
</evidence>
<evidence type="ECO:0000256" key="8">
    <source>
        <dbReference type="PROSITE-ProRule" id="PRU01360"/>
    </source>
</evidence>
<evidence type="ECO:0000256" key="3">
    <source>
        <dbReference type="ARBA" id="ARBA00022452"/>
    </source>
</evidence>
<dbReference type="InterPro" id="IPR039426">
    <property type="entry name" value="TonB-dep_rcpt-like"/>
</dbReference>
<dbReference type="GO" id="GO:0009279">
    <property type="term" value="C:cell outer membrane"/>
    <property type="evidence" value="ECO:0007669"/>
    <property type="project" value="UniProtKB-SubCell"/>
</dbReference>
<dbReference type="Proteomes" id="UP000237662">
    <property type="component" value="Unassembled WGS sequence"/>
</dbReference>
<dbReference type="FunFam" id="2.170.130.10:FF:000008">
    <property type="entry name" value="SusC/RagA family TonB-linked outer membrane protein"/>
    <property type="match status" value="1"/>
</dbReference>
<evidence type="ECO:0000256" key="6">
    <source>
        <dbReference type="ARBA" id="ARBA00023136"/>
    </source>
</evidence>
<dbReference type="InterPro" id="IPR008969">
    <property type="entry name" value="CarboxyPept-like_regulatory"/>
</dbReference>
<dbReference type="AlphaFoldDB" id="A0A2S6I402"/>
<dbReference type="Gene3D" id="2.40.170.20">
    <property type="entry name" value="TonB-dependent receptor, beta-barrel domain"/>
    <property type="match status" value="1"/>
</dbReference>
<dbReference type="RefSeq" id="WP_104420371.1">
    <property type="nucleotide sequence ID" value="NZ_PTJC01000006.1"/>
</dbReference>